<dbReference type="GO" id="GO:0045892">
    <property type="term" value="P:negative regulation of DNA-templated transcription"/>
    <property type="evidence" value="ECO:0007669"/>
    <property type="project" value="TreeGrafter"/>
</dbReference>
<evidence type="ECO:0000256" key="2">
    <source>
        <dbReference type="ARBA" id="ARBA00023125"/>
    </source>
</evidence>
<dbReference type="InterPro" id="IPR029016">
    <property type="entry name" value="GAF-like_dom_sf"/>
</dbReference>
<evidence type="ECO:0000313" key="10">
    <source>
        <dbReference type="Proteomes" id="UP000184476"/>
    </source>
</evidence>
<evidence type="ECO:0000313" key="9">
    <source>
        <dbReference type="EMBL" id="SHF30657.1"/>
    </source>
</evidence>
<sequence length="266" mass="30387">MNNENDSHSNDQLEDDRRLSNSKKNHIRSVDRALDLLCCFVERKQWTLTELTEKTGLHKTTVFRLLATLVDRGFLQRDTETEKYRLGIRIWELAAHMDQTNDLSILFLPEMTKLRDQLNETVSLYIRDGLERIRIQSVESQQTIRRVAPVGERMSLAVGASSKVLVAFAKHELIKQVVETCAGIEQIDFIDFAKKIDWVRKHGYAISYAERESGTAAIAVPILNRQASIVAALAVSGPISRMDEEQIDTFLPHLREAAQQMRNKLV</sequence>
<dbReference type="InterPro" id="IPR050707">
    <property type="entry name" value="HTH_MetabolicPath_Reg"/>
</dbReference>
<dbReference type="STRING" id="112248.SAMN05444392_11459"/>
<evidence type="ECO:0000259" key="7">
    <source>
        <dbReference type="PROSITE" id="PS51077"/>
    </source>
</evidence>
<dbReference type="EMBL" id="FQVL01000014">
    <property type="protein sequence ID" value="SHF30657.1"/>
    <property type="molecule type" value="Genomic_DNA"/>
</dbReference>
<evidence type="ECO:0000256" key="4">
    <source>
        <dbReference type="ARBA" id="ARBA00058938"/>
    </source>
</evidence>
<keyword evidence="1" id="KW-0805">Transcription regulation</keyword>
<evidence type="ECO:0000256" key="5">
    <source>
        <dbReference type="ARBA" id="ARBA00070406"/>
    </source>
</evidence>
<feature type="domain" description="IclR-ED" evidence="8">
    <location>
        <begin position="89"/>
        <end position="266"/>
    </location>
</feature>
<dbReference type="RefSeq" id="WP_084731731.1">
    <property type="nucleotide sequence ID" value="NZ_FQVL01000014.1"/>
</dbReference>
<evidence type="ECO:0000259" key="8">
    <source>
        <dbReference type="PROSITE" id="PS51078"/>
    </source>
</evidence>
<keyword evidence="2" id="KW-0238">DNA-binding</keyword>
<dbReference type="FunFam" id="1.10.10.10:FF:000056">
    <property type="entry name" value="IclR family transcriptional regulator"/>
    <property type="match status" value="1"/>
</dbReference>
<gene>
    <name evidence="9" type="ORF">SAMN05444392_11459</name>
</gene>
<dbReference type="SUPFAM" id="SSF46785">
    <property type="entry name" value="Winged helix' DNA-binding domain"/>
    <property type="match status" value="1"/>
</dbReference>
<accession>A0A1M5AKL3</accession>
<reference evidence="9 10" key="1">
    <citation type="submission" date="2016-11" db="EMBL/GenBank/DDBJ databases">
        <authorList>
            <person name="Jaros S."/>
            <person name="Januszkiewicz K."/>
            <person name="Wedrychowicz H."/>
        </authorList>
    </citation>
    <scope>NUCLEOTIDE SEQUENCE [LARGE SCALE GENOMIC DNA]</scope>
    <source>
        <strain evidence="9 10">DSM 44666</strain>
    </source>
</reference>
<dbReference type="GO" id="GO:0003700">
    <property type="term" value="F:DNA-binding transcription factor activity"/>
    <property type="evidence" value="ECO:0007669"/>
    <property type="project" value="TreeGrafter"/>
</dbReference>
<dbReference type="AlphaFoldDB" id="A0A1M5AKL3"/>
<dbReference type="SUPFAM" id="SSF55781">
    <property type="entry name" value="GAF domain-like"/>
    <property type="match status" value="1"/>
</dbReference>
<dbReference type="InterPro" id="IPR036388">
    <property type="entry name" value="WH-like_DNA-bd_sf"/>
</dbReference>
<dbReference type="GO" id="GO:0003677">
    <property type="term" value="F:DNA binding"/>
    <property type="evidence" value="ECO:0007669"/>
    <property type="project" value="UniProtKB-KW"/>
</dbReference>
<evidence type="ECO:0000256" key="1">
    <source>
        <dbReference type="ARBA" id="ARBA00023015"/>
    </source>
</evidence>
<dbReference type="SMART" id="SM00346">
    <property type="entry name" value="HTH_ICLR"/>
    <property type="match status" value="1"/>
</dbReference>
<dbReference type="Pfam" id="PF09339">
    <property type="entry name" value="HTH_IclR"/>
    <property type="match status" value="1"/>
</dbReference>
<dbReference type="InterPro" id="IPR005471">
    <property type="entry name" value="Tscrpt_reg_IclR_N"/>
</dbReference>
<dbReference type="InterPro" id="IPR036390">
    <property type="entry name" value="WH_DNA-bd_sf"/>
</dbReference>
<dbReference type="Gene3D" id="1.10.10.10">
    <property type="entry name" value="Winged helix-like DNA-binding domain superfamily/Winged helix DNA-binding domain"/>
    <property type="match status" value="1"/>
</dbReference>
<keyword evidence="3" id="KW-0804">Transcription</keyword>
<organism evidence="9 10">
    <name type="scientific">Seinonella peptonophila</name>
    <dbReference type="NCBI Taxonomy" id="112248"/>
    <lineage>
        <taxon>Bacteria</taxon>
        <taxon>Bacillati</taxon>
        <taxon>Bacillota</taxon>
        <taxon>Bacilli</taxon>
        <taxon>Bacillales</taxon>
        <taxon>Thermoactinomycetaceae</taxon>
        <taxon>Seinonella</taxon>
    </lineage>
</organism>
<dbReference type="PANTHER" id="PTHR30136:SF35">
    <property type="entry name" value="HTH-TYPE TRANSCRIPTIONAL REGULATOR RV1719"/>
    <property type="match status" value="1"/>
</dbReference>
<dbReference type="PROSITE" id="PS51078">
    <property type="entry name" value="ICLR_ED"/>
    <property type="match status" value="1"/>
</dbReference>
<dbReference type="PROSITE" id="PS51077">
    <property type="entry name" value="HTH_ICLR"/>
    <property type="match status" value="1"/>
</dbReference>
<keyword evidence="10" id="KW-1185">Reference proteome</keyword>
<dbReference type="Proteomes" id="UP000184476">
    <property type="component" value="Unassembled WGS sequence"/>
</dbReference>
<evidence type="ECO:0000256" key="3">
    <source>
        <dbReference type="ARBA" id="ARBA00023163"/>
    </source>
</evidence>
<dbReference type="PANTHER" id="PTHR30136">
    <property type="entry name" value="HELIX-TURN-HELIX TRANSCRIPTIONAL REGULATOR, ICLR FAMILY"/>
    <property type="match status" value="1"/>
</dbReference>
<feature type="domain" description="HTH iclR-type" evidence="7">
    <location>
        <begin position="27"/>
        <end position="88"/>
    </location>
</feature>
<name>A0A1M5AKL3_9BACL</name>
<evidence type="ECO:0000256" key="6">
    <source>
        <dbReference type="SAM" id="MobiDB-lite"/>
    </source>
</evidence>
<protein>
    <recommendedName>
        <fullName evidence="5">Glycerol operon regulatory protein</fullName>
    </recommendedName>
</protein>
<dbReference type="Gene3D" id="3.30.450.40">
    <property type="match status" value="1"/>
</dbReference>
<dbReference type="InterPro" id="IPR014757">
    <property type="entry name" value="Tscrpt_reg_IclR_C"/>
</dbReference>
<feature type="compositionally biased region" description="Basic and acidic residues" evidence="6">
    <location>
        <begin position="1"/>
        <end position="19"/>
    </location>
</feature>
<proteinExistence type="predicted"/>
<comment type="function">
    <text evidence="4">May be an activator protein for the gylABX operon.</text>
</comment>
<feature type="region of interest" description="Disordered" evidence="6">
    <location>
        <begin position="1"/>
        <end position="20"/>
    </location>
</feature>
<dbReference type="Pfam" id="PF01614">
    <property type="entry name" value="IclR_C"/>
    <property type="match status" value="1"/>
</dbReference>